<evidence type="ECO:0000256" key="1">
    <source>
        <dbReference type="SAM" id="MobiDB-lite"/>
    </source>
</evidence>
<dbReference type="RefSeq" id="WP_160726450.1">
    <property type="nucleotide sequence ID" value="NZ_WTYC01000001.1"/>
</dbReference>
<dbReference type="AlphaFoldDB" id="A0A844XNM3"/>
<gene>
    <name evidence="3" type="ORF">GRI69_00910</name>
</gene>
<feature type="transmembrane region" description="Helical" evidence="2">
    <location>
        <begin position="35"/>
        <end position="53"/>
    </location>
</feature>
<evidence type="ECO:0000313" key="4">
    <source>
        <dbReference type="Proteomes" id="UP000448199"/>
    </source>
</evidence>
<evidence type="ECO:0000256" key="2">
    <source>
        <dbReference type="SAM" id="Phobius"/>
    </source>
</evidence>
<protein>
    <submittedName>
        <fullName evidence="3">Uncharacterized protein</fullName>
    </submittedName>
</protein>
<keyword evidence="2" id="KW-0472">Membrane</keyword>
<keyword evidence="2" id="KW-0812">Transmembrane</keyword>
<comment type="caution">
    <text evidence="3">The sequence shown here is derived from an EMBL/GenBank/DDBJ whole genome shotgun (WGS) entry which is preliminary data.</text>
</comment>
<dbReference type="Proteomes" id="UP000448199">
    <property type="component" value="Unassembled WGS sequence"/>
</dbReference>
<feature type="region of interest" description="Disordered" evidence="1">
    <location>
        <begin position="1"/>
        <end position="30"/>
    </location>
</feature>
<reference evidence="3 4" key="1">
    <citation type="submission" date="2019-12" db="EMBL/GenBank/DDBJ databases">
        <title>Genomic-based taxomic classification of the family Erythrobacteraceae.</title>
        <authorList>
            <person name="Xu L."/>
        </authorList>
    </citation>
    <scope>NUCLEOTIDE SEQUENCE [LARGE SCALE GENOMIC DNA]</scope>
    <source>
        <strain evidence="3 4">DSM 17792</strain>
    </source>
</reference>
<organism evidence="3 4">
    <name type="scientific">Qipengyuania vulgaris</name>
    <dbReference type="NCBI Taxonomy" id="291985"/>
    <lineage>
        <taxon>Bacteria</taxon>
        <taxon>Pseudomonadati</taxon>
        <taxon>Pseudomonadota</taxon>
        <taxon>Alphaproteobacteria</taxon>
        <taxon>Sphingomonadales</taxon>
        <taxon>Erythrobacteraceae</taxon>
        <taxon>Qipengyuania</taxon>
    </lineage>
</organism>
<evidence type="ECO:0000313" key="3">
    <source>
        <dbReference type="EMBL" id="MXO46823.1"/>
    </source>
</evidence>
<keyword evidence="2" id="KW-1133">Transmembrane helix</keyword>
<name>A0A844XNM3_9SPHN</name>
<feature type="compositionally biased region" description="Low complexity" evidence="1">
    <location>
        <begin position="14"/>
        <end position="25"/>
    </location>
</feature>
<dbReference type="EMBL" id="WTYC01000001">
    <property type="protein sequence ID" value="MXO46823.1"/>
    <property type="molecule type" value="Genomic_DNA"/>
</dbReference>
<accession>A0A844XNM3</accession>
<keyword evidence="4" id="KW-1185">Reference proteome</keyword>
<proteinExistence type="predicted"/>
<sequence>MTEERITETRTPSGDTHTTHTVVTDGEGRRSGRSGWVIALIVLVLAIGAIFIFSQMSGAEVAKDNAVAGAAAEVGEAAGQVGDAAQNAGDAVQESVEN</sequence>